<feature type="chain" id="PRO_5036465102" evidence="1">
    <location>
        <begin position="20"/>
        <end position="130"/>
    </location>
</feature>
<reference evidence="2" key="1">
    <citation type="submission" date="2020-08" db="EMBL/GenBank/DDBJ databases">
        <title>Multicomponent nature underlies the extraordinary mechanical properties of spider dragline silk.</title>
        <authorList>
            <person name="Kono N."/>
            <person name="Nakamura H."/>
            <person name="Mori M."/>
            <person name="Yoshida Y."/>
            <person name="Ohtoshi R."/>
            <person name="Malay A.D."/>
            <person name="Moran D.A.P."/>
            <person name="Tomita M."/>
            <person name="Numata K."/>
            <person name="Arakawa K."/>
        </authorList>
    </citation>
    <scope>NUCLEOTIDE SEQUENCE</scope>
</reference>
<gene>
    <name evidence="2" type="ORF">TNIN_291551</name>
</gene>
<name>A0A8X6YF76_9ARAC</name>
<dbReference type="AlphaFoldDB" id="A0A8X6YF76"/>
<evidence type="ECO:0000256" key="1">
    <source>
        <dbReference type="SAM" id="SignalP"/>
    </source>
</evidence>
<evidence type="ECO:0000313" key="3">
    <source>
        <dbReference type="Proteomes" id="UP000886998"/>
    </source>
</evidence>
<accession>A0A8X6YF76</accession>
<organism evidence="2 3">
    <name type="scientific">Trichonephila inaurata madagascariensis</name>
    <dbReference type="NCBI Taxonomy" id="2747483"/>
    <lineage>
        <taxon>Eukaryota</taxon>
        <taxon>Metazoa</taxon>
        <taxon>Ecdysozoa</taxon>
        <taxon>Arthropoda</taxon>
        <taxon>Chelicerata</taxon>
        <taxon>Arachnida</taxon>
        <taxon>Araneae</taxon>
        <taxon>Araneomorphae</taxon>
        <taxon>Entelegynae</taxon>
        <taxon>Araneoidea</taxon>
        <taxon>Nephilidae</taxon>
        <taxon>Trichonephila</taxon>
        <taxon>Trichonephila inaurata</taxon>
    </lineage>
</organism>
<proteinExistence type="predicted"/>
<dbReference type="EMBL" id="BMAV01018667">
    <property type="protein sequence ID" value="GFY71198.1"/>
    <property type="molecule type" value="Genomic_DNA"/>
</dbReference>
<protein>
    <submittedName>
        <fullName evidence="2">Uncharacterized protein</fullName>
    </submittedName>
</protein>
<evidence type="ECO:0000313" key="2">
    <source>
        <dbReference type="EMBL" id="GFY71198.1"/>
    </source>
</evidence>
<keyword evidence="1" id="KW-0732">Signal</keyword>
<comment type="caution">
    <text evidence="2">The sequence shown here is derived from an EMBL/GenBank/DDBJ whole genome shotgun (WGS) entry which is preliminary data.</text>
</comment>
<keyword evidence="3" id="KW-1185">Reference proteome</keyword>
<feature type="signal peptide" evidence="1">
    <location>
        <begin position="1"/>
        <end position="19"/>
    </location>
</feature>
<sequence>MWTTTPLLQTMLICRFVYMHCISGVNKTASKEDEEDVEEQWDGDRIIRGRDESYQCDVVHQEADDPCLLFSFIREDPTNFPSPSPNEGGVDRCGLSLSIRQALPTDKINLTPSCRLSLEQTMRFSAWLFK</sequence>
<dbReference type="Proteomes" id="UP000886998">
    <property type="component" value="Unassembled WGS sequence"/>
</dbReference>